<dbReference type="RefSeq" id="WP_262069590.1">
    <property type="nucleotide sequence ID" value="NZ_JAMXOC010000016.1"/>
</dbReference>
<dbReference type="InterPro" id="IPR036034">
    <property type="entry name" value="PDZ_sf"/>
</dbReference>
<dbReference type="PANTHER" id="PTHR32060:SF30">
    <property type="entry name" value="CARBOXY-TERMINAL PROCESSING PROTEASE CTPA"/>
    <property type="match status" value="1"/>
</dbReference>
<dbReference type="InterPro" id="IPR041489">
    <property type="entry name" value="PDZ_6"/>
</dbReference>
<organism evidence="7 8">
    <name type="scientific">Ohessyouella blattaphilus</name>
    <dbReference type="NCBI Taxonomy" id="2949333"/>
    <lineage>
        <taxon>Bacteria</taxon>
        <taxon>Bacillati</taxon>
        <taxon>Bacillota</taxon>
        <taxon>Clostridia</taxon>
        <taxon>Lachnospirales</taxon>
        <taxon>Lachnospiraceae</taxon>
        <taxon>Ohessyouella</taxon>
    </lineage>
</organism>
<evidence type="ECO:0000256" key="1">
    <source>
        <dbReference type="ARBA" id="ARBA00009179"/>
    </source>
</evidence>
<evidence type="ECO:0000256" key="4">
    <source>
        <dbReference type="ARBA" id="ARBA00022825"/>
    </source>
</evidence>
<dbReference type="Gene3D" id="2.30.42.10">
    <property type="match status" value="1"/>
</dbReference>
<dbReference type="Gene3D" id="3.90.226.10">
    <property type="entry name" value="2-enoyl-CoA Hydratase, Chain A, domain 1"/>
    <property type="match status" value="1"/>
</dbReference>
<proteinExistence type="inferred from homology"/>
<dbReference type="InterPro" id="IPR001478">
    <property type="entry name" value="PDZ"/>
</dbReference>
<protein>
    <submittedName>
        <fullName evidence="7">S41 family peptidase</fullName>
    </submittedName>
</protein>
<dbReference type="SUPFAM" id="SSF52096">
    <property type="entry name" value="ClpP/crotonase"/>
    <property type="match status" value="1"/>
</dbReference>
<reference evidence="7 8" key="1">
    <citation type="journal article" date="2022" name="Genome Biol. Evol.">
        <title>Host diet, physiology and behaviors set the stage for Lachnospiraceae cladogenesis.</title>
        <authorList>
            <person name="Vera-Ponce De Leon A."/>
            <person name="Schneider M."/>
            <person name="Jahnes B.C."/>
            <person name="Sadowski V."/>
            <person name="Camuy-Velez L.A."/>
            <person name="Duan J."/>
            <person name="Sabree Z.L."/>
        </authorList>
    </citation>
    <scope>NUCLEOTIDE SEQUENCE [LARGE SCALE GENOMIC DNA]</scope>
    <source>
        <strain evidence="7 8">PAL227</strain>
    </source>
</reference>
<dbReference type="InterPro" id="IPR004447">
    <property type="entry name" value="Peptidase_S41A"/>
</dbReference>
<keyword evidence="8" id="KW-1185">Reference proteome</keyword>
<sequence length="397" mass="43961">MYKRLRKGALLSALCILLITVLAGCSILQKKDVLKEAQTEEALADVDTKLNLLEEYIEQVYLHDVDADKLKEGIYKGFIAGLDDPYSAYYTVEETKLMNESNSGQYSGIGALLNQNRETGAISVVRVYADSPAEEAGLRAGDIFLKVGDRELTSEDDLSEVVTHIKGEEGTEVTLTMYRTSEEKEFEVTATRRKLEVETVTAEMKADNIGYLVLSEFDQVSYDQFKQGVEDLESQGMTSLIVDLRGNPGGSLQIVADILDRMLPEGLTVYMEDRDGKKTEFTSDKETEFTKPLVVLVDGNSASASEIFAGAIQDYGQGTIMGTKTYGKGVVQEIFPLKDGSSLKLTIAEYFTPKGRSVEKEGITPDVEVKYEYNEANPDQDNQLDEAIAFLQNEQNK</sequence>
<dbReference type="InterPro" id="IPR029045">
    <property type="entry name" value="ClpP/crotonase-like_dom_sf"/>
</dbReference>
<evidence type="ECO:0000256" key="5">
    <source>
        <dbReference type="RuleBase" id="RU004404"/>
    </source>
</evidence>
<dbReference type="PROSITE" id="PS51257">
    <property type="entry name" value="PROKAR_LIPOPROTEIN"/>
    <property type="match status" value="1"/>
</dbReference>
<dbReference type="Gene3D" id="3.30.750.44">
    <property type="match status" value="1"/>
</dbReference>
<dbReference type="CDD" id="cd07560">
    <property type="entry name" value="Peptidase_S41_CPP"/>
    <property type="match status" value="1"/>
</dbReference>
<dbReference type="InterPro" id="IPR055210">
    <property type="entry name" value="CtpA/B_N"/>
</dbReference>
<comment type="caution">
    <text evidence="7">The sequence shown here is derived from an EMBL/GenBank/DDBJ whole genome shotgun (WGS) entry which is preliminary data.</text>
</comment>
<dbReference type="Pfam" id="PF22694">
    <property type="entry name" value="CtpB_N-like"/>
    <property type="match status" value="1"/>
</dbReference>
<evidence type="ECO:0000313" key="8">
    <source>
        <dbReference type="Proteomes" id="UP001523565"/>
    </source>
</evidence>
<dbReference type="InterPro" id="IPR005151">
    <property type="entry name" value="Tail-specific_protease"/>
</dbReference>
<accession>A0ABT1EJ36</accession>
<dbReference type="NCBIfam" id="TIGR00225">
    <property type="entry name" value="prc"/>
    <property type="match status" value="1"/>
</dbReference>
<dbReference type="PANTHER" id="PTHR32060">
    <property type="entry name" value="TAIL-SPECIFIC PROTEASE"/>
    <property type="match status" value="1"/>
</dbReference>
<dbReference type="Proteomes" id="UP001523565">
    <property type="component" value="Unassembled WGS sequence"/>
</dbReference>
<dbReference type="SMART" id="SM00245">
    <property type="entry name" value="TSPc"/>
    <property type="match status" value="1"/>
</dbReference>
<keyword evidence="4 5" id="KW-0720">Serine protease</keyword>
<evidence type="ECO:0000256" key="2">
    <source>
        <dbReference type="ARBA" id="ARBA00022670"/>
    </source>
</evidence>
<evidence type="ECO:0000313" key="7">
    <source>
        <dbReference type="EMBL" id="MCP1110711.1"/>
    </source>
</evidence>
<feature type="domain" description="PDZ" evidence="6">
    <location>
        <begin position="94"/>
        <end position="166"/>
    </location>
</feature>
<dbReference type="PROSITE" id="PS50106">
    <property type="entry name" value="PDZ"/>
    <property type="match status" value="1"/>
</dbReference>
<evidence type="ECO:0000256" key="3">
    <source>
        <dbReference type="ARBA" id="ARBA00022801"/>
    </source>
</evidence>
<dbReference type="Pfam" id="PF03572">
    <property type="entry name" value="Peptidase_S41"/>
    <property type="match status" value="1"/>
</dbReference>
<dbReference type="Pfam" id="PF17820">
    <property type="entry name" value="PDZ_6"/>
    <property type="match status" value="1"/>
</dbReference>
<keyword evidence="3 5" id="KW-0378">Hydrolase</keyword>
<dbReference type="EMBL" id="JAMZFV010000016">
    <property type="protein sequence ID" value="MCP1110711.1"/>
    <property type="molecule type" value="Genomic_DNA"/>
</dbReference>
<name>A0ABT1EJ36_9FIRM</name>
<dbReference type="SMART" id="SM00228">
    <property type="entry name" value="PDZ"/>
    <property type="match status" value="1"/>
</dbReference>
<dbReference type="CDD" id="cd06782">
    <property type="entry name" value="cpPDZ_CPP-like"/>
    <property type="match status" value="1"/>
</dbReference>
<gene>
    <name evidence="7" type="ORF">NK118_10650</name>
</gene>
<evidence type="ECO:0000259" key="6">
    <source>
        <dbReference type="PROSITE" id="PS50106"/>
    </source>
</evidence>
<dbReference type="SUPFAM" id="SSF50156">
    <property type="entry name" value="PDZ domain-like"/>
    <property type="match status" value="1"/>
</dbReference>
<comment type="similarity">
    <text evidence="1 5">Belongs to the peptidase S41A family.</text>
</comment>
<keyword evidence="2 5" id="KW-0645">Protease</keyword>